<evidence type="ECO:0000313" key="3">
    <source>
        <dbReference type="Proteomes" id="UP000316921"/>
    </source>
</evidence>
<dbReference type="EMBL" id="CP036287">
    <property type="protein sequence ID" value="QDU69195.1"/>
    <property type="molecule type" value="Genomic_DNA"/>
</dbReference>
<feature type="domain" description="Amine oxidase" evidence="1">
    <location>
        <begin position="102"/>
        <end position="319"/>
    </location>
</feature>
<dbReference type="SUPFAM" id="SSF51905">
    <property type="entry name" value="FAD/NAD(P)-binding domain"/>
    <property type="match status" value="1"/>
</dbReference>
<dbReference type="Gene3D" id="3.90.660.10">
    <property type="match status" value="1"/>
</dbReference>
<dbReference type="InterPro" id="IPR036188">
    <property type="entry name" value="FAD/NAD-bd_sf"/>
</dbReference>
<dbReference type="GO" id="GO:0016491">
    <property type="term" value="F:oxidoreductase activity"/>
    <property type="evidence" value="ECO:0007669"/>
    <property type="project" value="InterPro"/>
</dbReference>
<dbReference type="Proteomes" id="UP000316921">
    <property type="component" value="Chromosome"/>
</dbReference>
<proteinExistence type="predicted"/>
<dbReference type="Gene3D" id="3.50.50.60">
    <property type="entry name" value="FAD/NAD(P)-binding domain"/>
    <property type="match status" value="1"/>
</dbReference>
<dbReference type="InterPro" id="IPR002937">
    <property type="entry name" value="Amino_oxidase"/>
</dbReference>
<dbReference type="Pfam" id="PF01593">
    <property type="entry name" value="Amino_oxidase"/>
    <property type="match status" value="1"/>
</dbReference>
<reference evidence="2 3" key="1">
    <citation type="submission" date="2019-02" db="EMBL/GenBank/DDBJ databases">
        <title>Deep-cultivation of Planctomycetes and their phenomic and genomic characterization uncovers novel biology.</title>
        <authorList>
            <person name="Wiegand S."/>
            <person name="Jogler M."/>
            <person name="Boedeker C."/>
            <person name="Pinto D."/>
            <person name="Vollmers J."/>
            <person name="Rivas-Marin E."/>
            <person name="Kohn T."/>
            <person name="Peeters S.H."/>
            <person name="Heuer A."/>
            <person name="Rast P."/>
            <person name="Oberbeckmann S."/>
            <person name="Bunk B."/>
            <person name="Jeske O."/>
            <person name="Meyerdierks A."/>
            <person name="Storesund J.E."/>
            <person name="Kallscheuer N."/>
            <person name="Luecker S."/>
            <person name="Lage O.M."/>
            <person name="Pohl T."/>
            <person name="Merkel B.J."/>
            <person name="Hornburger P."/>
            <person name="Mueller R.-W."/>
            <person name="Bruemmer F."/>
            <person name="Labrenz M."/>
            <person name="Spormann A.M."/>
            <person name="Op den Camp H."/>
            <person name="Overmann J."/>
            <person name="Amann R."/>
            <person name="Jetten M.S.M."/>
            <person name="Mascher T."/>
            <person name="Medema M.H."/>
            <person name="Devos D.P."/>
            <person name="Kaster A.-K."/>
            <person name="Ovreas L."/>
            <person name="Rohde M."/>
            <person name="Galperin M.Y."/>
            <person name="Jogler C."/>
        </authorList>
    </citation>
    <scope>NUCLEOTIDE SEQUENCE [LARGE SCALE GENOMIC DNA]</scope>
    <source>
        <strain evidence="2 3">Pla133</strain>
    </source>
</reference>
<evidence type="ECO:0000259" key="1">
    <source>
        <dbReference type="Pfam" id="PF01593"/>
    </source>
</evidence>
<organism evidence="2 3">
    <name type="scientific">Engelhardtia mirabilis</name>
    <dbReference type="NCBI Taxonomy" id="2528011"/>
    <lineage>
        <taxon>Bacteria</taxon>
        <taxon>Pseudomonadati</taxon>
        <taxon>Planctomycetota</taxon>
        <taxon>Planctomycetia</taxon>
        <taxon>Planctomycetia incertae sedis</taxon>
        <taxon>Engelhardtia</taxon>
    </lineage>
</organism>
<accession>A0A518BQE5</accession>
<gene>
    <name evidence="2" type="ORF">Pla133_43120</name>
</gene>
<keyword evidence="3" id="KW-1185">Reference proteome</keyword>
<protein>
    <submittedName>
        <fullName evidence="2">Protoporphyrinogen oxidase</fullName>
    </submittedName>
</protein>
<dbReference type="KEGG" id="pbap:Pla133_43120"/>
<evidence type="ECO:0000313" key="2">
    <source>
        <dbReference type="EMBL" id="QDU69195.1"/>
    </source>
</evidence>
<dbReference type="PANTHER" id="PTHR16128">
    <property type="entry name" value="FAD/NAD(P)-BINDING OXIDOREDUCTASE FAMILY PROTEIN"/>
    <property type="match status" value="1"/>
</dbReference>
<name>A0A518BQE5_9BACT</name>
<dbReference type="AlphaFoldDB" id="A0A518BQE5"/>
<sequence length="325" mass="33715">MAVIGAGIAGLAAARSLSRAGLSVVVFDKGRGPGGRTSTRRAEPVSFDHGAQYFTARDERFRAAVATWTEAGLVAPWKGRIATLGSAGSASTSGSVERLVGVPGMNAVAKHLARGLDVRCGVRVAALAERSAAGWVLRSSEGDALGEFAQVLLTVPGPQAAELLPATTPLAATAAAVEMSACSAALLTFDGAWDLPFDGAFVEGRALAWVARNSSKPGRPPGEAWVLHTNPAWSLEHWDDEPSSQIAALLAELERLAGRPAPPVVASDLHRWRYAVATDPLDAGCLVDSQRGLVLAGDWCQGNRVEGAWLSGVAAADRLRGDAVD</sequence>
<dbReference type="PANTHER" id="PTHR16128:SF5">
    <property type="entry name" value="FAD_NAD(P)-BINDING OXIDOREDUCTASE FAMILY PROTEIN"/>
    <property type="match status" value="1"/>
</dbReference>
<dbReference type="Pfam" id="PF13450">
    <property type="entry name" value="NAD_binding_8"/>
    <property type="match status" value="1"/>
</dbReference>